<dbReference type="Gene3D" id="3.40.50.300">
    <property type="entry name" value="P-loop containing nucleotide triphosphate hydrolases"/>
    <property type="match status" value="1"/>
</dbReference>
<gene>
    <name evidence="1" type="ORF">OAN307_c09400</name>
</gene>
<evidence type="ECO:0000313" key="2">
    <source>
        <dbReference type="Proteomes" id="UP000005307"/>
    </source>
</evidence>
<proteinExistence type="predicted"/>
<organism evidence="1 2">
    <name type="scientific">Octadecabacter antarcticus 307</name>
    <dbReference type="NCBI Taxonomy" id="391626"/>
    <lineage>
        <taxon>Bacteria</taxon>
        <taxon>Pseudomonadati</taxon>
        <taxon>Pseudomonadota</taxon>
        <taxon>Alphaproteobacteria</taxon>
        <taxon>Rhodobacterales</taxon>
        <taxon>Roseobacteraceae</taxon>
        <taxon>Octadecabacter</taxon>
    </lineage>
</organism>
<dbReference type="InterPro" id="IPR027417">
    <property type="entry name" value="P-loop_NTPase"/>
</dbReference>
<dbReference type="HOGENOM" id="CLU_1925429_0_0_5"/>
<evidence type="ECO:0000313" key="1">
    <source>
        <dbReference type="EMBL" id="AGI66660.1"/>
    </source>
</evidence>
<protein>
    <submittedName>
        <fullName evidence="1">Uncharacterized protein</fullName>
    </submittedName>
</protein>
<keyword evidence="2" id="KW-1185">Reference proteome</keyword>
<dbReference type="KEGG" id="oat:OAN307_c09400"/>
<sequence length="131" mass="14791">MGHFRMVVLGDFFLTFNTASGPNRIDRSSRQQRHSRWDTFRFRHATPVTTDTQTICSLAMLDPIWARDLKATIIGGMAKTGTTLPLTLLDGHPDLVVFPEEFRFFHMKADRRGRGSRSVFGKSEHPSIVGG</sequence>
<dbReference type="AlphaFoldDB" id="M9RA78"/>
<dbReference type="EMBL" id="CP003740">
    <property type="protein sequence ID" value="AGI66660.1"/>
    <property type="molecule type" value="Genomic_DNA"/>
</dbReference>
<name>M9RA78_9RHOB</name>
<accession>M9RA78</accession>
<dbReference type="SUPFAM" id="SSF52540">
    <property type="entry name" value="P-loop containing nucleoside triphosphate hydrolases"/>
    <property type="match status" value="1"/>
</dbReference>
<dbReference type="Proteomes" id="UP000005307">
    <property type="component" value="Chromosome"/>
</dbReference>
<reference evidence="1 2" key="1">
    <citation type="journal article" date="2013" name="PLoS ONE">
        <title>Poles Apart: Arctic and Antarctic Octadecabacter strains Share High Genome Plasticity and a New Type of Xanthorhodopsin.</title>
        <authorList>
            <person name="Vollmers J."/>
            <person name="Voget S."/>
            <person name="Dietrich S."/>
            <person name="Gollnow K."/>
            <person name="Smits M."/>
            <person name="Meyer K."/>
            <person name="Brinkhoff T."/>
            <person name="Simon M."/>
            <person name="Daniel R."/>
        </authorList>
    </citation>
    <scope>NUCLEOTIDE SEQUENCE [LARGE SCALE GENOMIC DNA]</scope>
    <source>
        <strain evidence="1 2">307</strain>
    </source>
</reference>